<proteinExistence type="predicted"/>
<dbReference type="Gene3D" id="1.10.10.2910">
    <property type="match status" value="1"/>
</dbReference>
<dbReference type="PANTHER" id="PTHR43236">
    <property type="entry name" value="ANTITOXIN HIGA1"/>
    <property type="match status" value="1"/>
</dbReference>
<dbReference type="InterPro" id="IPR010359">
    <property type="entry name" value="IrrE_HExxH"/>
</dbReference>
<comment type="caution">
    <text evidence="2">The sequence shown here is derived from an EMBL/GenBank/DDBJ whole genome shotgun (WGS) entry which is preliminary data.</text>
</comment>
<dbReference type="OrthoDB" id="3240543at2"/>
<accession>A0A4V3IVR7</accession>
<dbReference type="Pfam" id="PF06114">
    <property type="entry name" value="Peptidase_M78"/>
    <property type="match status" value="1"/>
</dbReference>
<dbReference type="EMBL" id="SOHH01000053">
    <property type="protein sequence ID" value="TFD79411.1"/>
    <property type="molecule type" value="Genomic_DNA"/>
</dbReference>
<evidence type="ECO:0000259" key="1">
    <source>
        <dbReference type="Pfam" id="PF06114"/>
    </source>
</evidence>
<dbReference type="AlphaFoldDB" id="A0A4V3IVR7"/>
<feature type="domain" description="IrrE N-terminal-like" evidence="1">
    <location>
        <begin position="63"/>
        <end position="133"/>
    </location>
</feature>
<dbReference type="InterPro" id="IPR052345">
    <property type="entry name" value="Rad_response_metalloprotease"/>
</dbReference>
<organism evidence="2 3">
    <name type="scientific">Cryobacterium fucosi</name>
    <dbReference type="NCBI Taxonomy" id="1259157"/>
    <lineage>
        <taxon>Bacteria</taxon>
        <taxon>Bacillati</taxon>
        <taxon>Actinomycetota</taxon>
        <taxon>Actinomycetes</taxon>
        <taxon>Micrococcales</taxon>
        <taxon>Microbacteriaceae</taxon>
        <taxon>Cryobacterium</taxon>
    </lineage>
</organism>
<gene>
    <name evidence="2" type="ORF">E3T48_05650</name>
</gene>
<evidence type="ECO:0000313" key="2">
    <source>
        <dbReference type="EMBL" id="TFD79411.1"/>
    </source>
</evidence>
<dbReference type="PANTHER" id="PTHR43236:SF1">
    <property type="entry name" value="BLL7220 PROTEIN"/>
    <property type="match status" value="1"/>
</dbReference>
<name>A0A4V3IVR7_9MICO</name>
<reference evidence="2 3" key="1">
    <citation type="submission" date="2019-03" db="EMBL/GenBank/DDBJ databases">
        <title>Genomics of glacier-inhabiting Cryobacterium strains.</title>
        <authorList>
            <person name="Liu Q."/>
            <person name="Xin Y.-H."/>
        </authorList>
    </citation>
    <scope>NUCLEOTIDE SEQUENCE [LARGE SCALE GENOMIC DNA]</scope>
    <source>
        <strain evidence="2 3">Hh4</strain>
    </source>
</reference>
<sequence>MNTSGWVKRAVYRVSPALRASFAADPLGSLTQDFGLQVQPAPHLGERREGMGSCDGVSFLADGVILYSPTVSRRQNFTLAHELAHHLLELDDKFQDMLAEQDNPHPLLETVCDAVAQELLVPSSLIEAVVSKDVIRATHLVELFDRSNASLHASAIALARRLPGLGAVVVFDREESVVRHASVQPDPIEGWPKVYPWRGQSALAHPLFSVAPGAEAVKRIRWRMPWGDDAEFYANASGQANTVVAIFSDRDLWSSEASHLSILRAYDARPHLHLVCCGQDKWIQGYPCSTCRQPFCPICGQCKCNRQSTGLCTECGLLKGAALVVDGVCVDCR</sequence>
<protein>
    <submittedName>
        <fullName evidence="2">ImmA/IrrE family metallo-endopeptidase</fullName>
    </submittedName>
</protein>
<evidence type="ECO:0000313" key="3">
    <source>
        <dbReference type="Proteomes" id="UP000298313"/>
    </source>
</evidence>
<dbReference type="Proteomes" id="UP000298313">
    <property type="component" value="Unassembled WGS sequence"/>
</dbReference>
<dbReference type="RefSeq" id="WP_134522849.1">
    <property type="nucleotide sequence ID" value="NZ_SOHH01000053.1"/>
</dbReference>
<keyword evidence="3" id="KW-1185">Reference proteome</keyword>